<evidence type="ECO:0000313" key="2">
    <source>
        <dbReference type="Proteomes" id="UP000516314"/>
    </source>
</evidence>
<proteinExistence type="predicted"/>
<evidence type="ECO:0000313" key="1">
    <source>
        <dbReference type="EMBL" id="CAD5324736.1"/>
    </source>
</evidence>
<accession>A0A7G2EN33</accession>
<dbReference type="Proteomes" id="UP000516314">
    <property type="component" value="Chromosome 3"/>
</dbReference>
<protein>
    <submittedName>
        <fullName evidence="1">(thale cress) hypothetical protein</fullName>
    </submittedName>
</protein>
<sequence>MAVAHDRGLEFRTLVGEMHRLGMWAPTVQEPILLVRGPSEVDVHNFHNKTAIYYEGLRVVAECCDIPAGIELLAQLVPEDGAATIACGIFSMCVGNEAMVVHFLEQFGMFHVPLGTQKVRRWGEELVRELRPYRRISHASYRKTFLYPFCKCIPSPDCAQWTMMLLQEVLRTFAMIVIYGGCQGRYVK</sequence>
<dbReference type="EMBL" id="LR881468">
    <property type="protein sequence ID" value="CAD5324736.1"/>
    <property type="molecule type" value="Genomic_DNA"/>
</dbReference>
<gene>
    <name evidence="1" type="ORF">AT9943_LOCUS12618</name>
</gene>
<name>A0A7G2EN33_ARATH</name>
<reference evidence="1 2" key="1">
    <citation type="submission" date="2020-09" db="EMBL/GenBank/DDBJ databases">
        <authorList>
            <person name="Ashkenazy H."/>
        </authorList>
    </citation>
    <scope>NUCLEOTIDE SEQUENCE [LARGE SCALE GENOMIC DNA]</scope>
    <source>
        <strain evidence="2">cv. Cdm-0</strain>
    </source>
</reference>
<organism evidence="1 2">
    <name type="scientific">Arabidopsis thaliana</name>
    <name type="common">Mouse-ear cress</name>
    <dbReference type="NCBI Taxonomy" id="3702"/>
    <lineage>
        <taxon>Eukaryota</taxon>
        <taxon>Viridiplantae</taxon>
        <taxon>Streptophyta</taxon>
        <taxon>Embryophyta</taxon>
        <taxon>Tracheophyta</taxon>
        <taxon>Spermatophyta</taxon>
        <taxon>Magnoliopsida</taxon>
        <taxon>eudicotyledons</taxon>
        <taxon>Gunneridae</taxon>
        <taxon>Pentapetalae</taxon>
        <taxon>rosids</taxon>
        <taxon>malvids</taxon>
        <taxon>Brassicales</taxon>
        <taxon>Brassicaceae</taxon>
        <taxon>Camelineae</taxon>
        <taxon>Arabidopsis</taxon>
    </lineage>
</organism>
<dbReference type="AlphaFoldDB" id="A0A7G2EN33"/>